<dbReference type="Gene3D" id="3.40.50.300">
    <property type="entry name" value="P-loop containing nucleotide triphosphate hydrolases"/>
    <property type="match status" value="1"/>
</dbReference>
<evidence type="ECO:0000256" key="4">
    <source>
        <dbReference type="SAM" id="MobiDB-lite"/>
    </source>
</evidence>
<organism evidence="7">
    <name type="scientific">Microvirga ossetica</name>
    <dbReference type="NCBI Taxonomy" id="1882682"/>
    <lineage>
        <taxon>Bacteria</taxon>
        <taxon>Pseudomonadati</taxon>
        <taxon>Pseudomonadota</taxon>
        <taxon>Alphaproteobacteria</taxon>
        <taxon>Hyphomicrobiales</taxon>
        <taxon>Methylobacteriaceae</taxon>
        <taxon>Microvirga</taxon>
    </lineage>
</organism>
<geneLocation type="plasmid" evidence="8">
    <name>unnamed2</name>
</geneLocation>
<reference evidence="7" key="1">
    <citation type="submission" date="2016-07" db="EMBL/GenBank/DDBJ databases">
        <title>Microvirga ossetica sp. nov. a new species of rhizobia isolated from root nodules of the legume species Vicia alpestris Steven originated from North Ossetia region in the Caucasus.</title>
        <authorList>
            <person name="Safronova V.I."/>
            <person name="Kuznetsova I.G."/>
            <person name="Sazanova A.L."/>
            <person name="Belimov A."/>
            <person name="Andronov E."/>
            <person name="Osledkin Y.S."/>
            <person name="Onishchuk O.P."/>
            <person name="Kurchak O.N."/>
            <person name="Shaposhnikov A.I."/>
            <person name="Willems A."/>
            <person name="Tikhonovich I.A."/>
        </authorList>
    </citation>
    <scope>NUCLEOTIDE SEQUENCE [LARGE SCALE GENOMIC DNA]</scope>
    <source>
        <strain evidence="7">V5/3M</strain>
        <plasmid evidence="8">unnamed2</plasmid>
        <plasmid evidence="7">unnamed3</plasmid>
    </source>
</reference>
<geneLocation type="plasmid" evidence="7">
    <name>unnamed3</name>
</geneLocation>
<dbReference type="CDD" id="cd00009">
    <property type="entry name" value="AAA"/>
    <property type="match status" value="1"/>
</dbReference>
<dbReference type="KEGG" id="moc:BB934_34610"/>
<keyword evidence="3" id="KW-0067">ATP-binding</keyword>
<evidence type="ECO:0000313" key="7">
    <source>
        <dbReference type="EMBL" id="ANY83689.1"/>
    </source>
</evidence>
<dbReference type="KEGG" id="moc:BB934_36185"/>
<dbReference type="EMBL" id="CP016619">
    <property type="protein sequence ID" value="ANY84412.1"/>
    <property type="molecule type" value="Genomic_DNA"/>
</dbReference>
<dbReference type="GO" id="GO:0006260">
    <property type="term" value="P:DNA replication"/>
    <property type="evidence" value="ECO:0007669"/>
    <property type="project" value="TreeGrafter"/>
</dbReference>
<evidence type="ECO:0000313" key="8">
    <source>
        <dbReference type="EMBL" id="ANY84412.1"/>
    </source>
</evidence>
<dbReference type="InterPro" id="IPR002611">
    <property type="entry name" value="IstB_ATP-bd"/>
</dbReference>
<evidence type="ECO:0000256" key="3">
    <source>
        <dbReference type="ARBA" id="ARBA00022840"/>
    </source>
</evidence>
<dbReference type="NCBIfam" id="NF038214">
    <property type="entry name" value="IS21_help_AAA"/>
    <property type="match status" value="1"/>
</dbReference>
<accession>A0A1B2EUQ5</accession>
<dbReference type="InterPro" id="IPR003593">
    <property type="entry name" value="AAA+_ATPase"/>
</dbReference>
<dbReference type="KEGG" id="moc:BB934_40105"/>
<dbReference type="GO" id="GO:0005524">
    <property type="term" value="F:ATP binding"/>
    <property type="evidence" value="ECO:0007669"/>
    <property type="project" value="UniProtKB-KW"/>
</dbReference>
<name>A0A1B2EUQ5_9HYPH</name>
<evidence type="ECO:0000259" key="5">
    <source>
        <dbReference type="SMART" id="SM00382"/>
    </source>
</evidence>
<dbReference type="InterPro" id="IPR028350">
    <property type="entry name" value="DNAC/IstB-like"/>
</dbReference>
<sequence>MSAPLELIPTTLERIRQDLVGLKMPRALEALDAIVRRLEQGEIGALEAIDTLLSEELSLRENSRIKTGLRMARLSTIKTLSGFDFTFQPSLDRDRILTLAQLGFIARCEVVHFLGPPGTGKSHLAIALGVEAVKAGKSVYFCTLADLIGMLARAEREGRLPERIRFFCRPSLLIVDEIGYLPVVSGGGNLIFQLVNARYEKGAMILTSNRGFAEWGEVFGDPVVATALLDRLLHHAVVVQIEGSSYRLRQHAELMPEHVRSKALITPPNPVSVSRPRGRPPKNGPEPLGT</sequence>
<dbReference type="PANTHER" id="PTHR30050">
    <property type="entry name" value="CHROMOSOMAL REPLICATION INITIATOR PROTEIN DNAA"/>
    <property type="match status" value="1"/>
</dbReference>
<dbReference type="SUPFAM" id="SSF52540">
    <property type="entry name" value="P-loop containing nucleoside triphosphate hydrolases"/>
    <property type="match status" value="1"/>
</dbReference>
<dbReference type="PIRSF" id="PIRSF003073">
    <property type="entry name" value="DNAC_TnpB_IstB"/>
    <property type="match status" value="1"/>
</dbReference>
<dbReference type="Pfam" id="PF01695">
    <property type="entry name" value="IstB_IS21"/>
    <property type="match status" value="1"/>
</dbReference>
<dbReference type="RefSeq" id="WP_099514429.1">
    <property type="nucleotide sequence ID" value="NZ_CP016618.1"/>
</dbReference>
<dbReference type="OrthoDB" id="8150723at2"/>
<dbReference type="InterPro" id="IPR047661">
    <property type="entry name" value="IstB"/>
</dbReference>
<protein>
    <submittedName>
        <fullName evidence="7">AAA family ATPase</fullName>
    </submittedName>
</protein>
<keyword evidence="7" id="KW-0614">Plasmid</keyword>
<dbReference type="InterPro" id="IPR027417">
    <property type="entry name" value="P-loop_NTPase"/>
</dbReference>
<proteinExistence type="inferred from homology"/>
<dbReference type="EMBL" id="CP016618">
    <property type="protein sequence ID" value="ANY83689.1"/>
    <property type="molecule type" value="Genomic_DNA"/>
</dbReference>
<dbReference type="EMBL" id="CP016618">
    <property type="protein sequence ID" value="ANY83419.1"/>
    <property type="molecule type" value="Genomic_DNA"/>
</dbReference>
<evidence type="ECO:0000256" key="1">
    <source>
        <dbReference type="ARBA" id="ARBA00008059"/>
    </source>
</evidence>
<dbReference type="AlphaFoldDB" id="A0A1B2EUQ5"/>
<dbReference type="SMART" id="SM00382">
    <property type="entry name" value="AAA"/>
    <property type="match status" value="1"/>
</dbReference>
<comment type="similarity">
    <text evidence="1">Belongs to the IS21/IS1162 putative ATP-binding protein family.</text>
</comment>
<keyword evidence="2" id="KW-0547">Nucleotide-binding</keyword>
<feature type="region of interest" description="Disordered" evidence="4">
    <location>
        <begin position="265"/>
        <end position="290"/>
    </location>
</feature>
<gene>
    <name evidence="6" type="ORF">BB934_34610</name>
    <name evidence="7" type="ORF">BB934_36185</name>
    <name evidence="8" type="ORF">BB934_40105</name>
</gene>
<evidence type="ECO:0000313" key="6">
    <source>
        <dbReference type="EMBL" id="ANY83419.1"/>
    </source>
</evidence>
<dbReference type="PANTHER" id="PTHR30050:SF4">
    <property type="entry name" value="ATP-BINDING PROTEIN RV3427C IN INSERTION SEQUENCE-RELATED"/>
    <property type="match status" value="1"/>
</dbReference>
<evidence type="ECO:0000256" key="2">
    <source>
        <dbReference type="ARBA" id="ARBA00022741"/>
    </source>
</evidence>
<feature type="domain" description="AAA+ ATPase" evidence="5">
    <location>
        <begin position="107"/>
        <end position="242"/>
    </location>
</feature>